<accession>A0A396YR84</accession>
<dbReference type="RefSeq" id="WP_118970205.1">
    <property type="nucleotide sequence ID" value="NZ_QHCT01000007.1"/>
</dbReference>
<comment type="caution">
    <text evidence="2">The sequence shown here is derived from an EMBL/GenBank/DDBJ whole genome shotgun (WGS) entry which is preliminary data.</text>
</comment>
<evidence type="ECO:0000313" key="3">
    <source>
        <dbReference type="Proteomes" id="UP000265798"/>
    </source>
</evidence>
<evidence type="ECO:0000256" key="1">
    <source>
        <dbReference type="SAM" id="Coils"/>
    </source>
</evidence>
<dbReference type="OrthoDB" id="320877at2"/>
<gene>
    <name evidence="2" type="ORF">DLM75_19640</name>
</gene>
<protein>
    <submittedName>
        <fullName evidence="2">Uncharacterized protein</fullName>
    </submittedName>
</protein>
<keyword evidence="1" id="KW-0175">Coiled coil</keyword>
<feature type="coiled-coil region" evidence="1">
    <location>
        <begin position="302"/>
        <end position="329"/>
    </location>
</feature>
<reference evidence="3" key="1">
    <citation type="submission" date="2018-05" db="EMBL/GenBank/DDBJ databases">
        <title>Leptospira yasudae sp. nov. and Leptospira stimsonii sp. nov., two pathogenic species of the genus Leptospira isolated from environmental sources.</title>
        <authorList>
            <person name="Casanovas-Massana A."/>
            <person name="Hamond C."/>
            <person name="Santos L.A."/>
            <person name="Hacker K.P."/>
            <person name="Balassiano I."/>
            <person name="Medeiros M.A."/>
            <person name="Reis M.G."/>
            <person name="Ko A.I."/>
            <person name="Wunder E.A."/>
        </authorList>
    </citation>
    <scope>NUCLEOTIDE SEQUENCE [LARGE SCALE GENOMIC DNA]</scope>
    <source>
        <strain evidence="3">Yale</strain>
    </source>
</reference>
<sequence>MKTISKILYVLLSIYSFIFVNSILAKDSALEHMDELIFLTEGVAKESLRYIQLIAKPDPPQPANNSISKIVDLVEQTEKRVQVTTPFKENESFKNAVMNYLSGISLLFLVRYSPFEQLLFDANKNKSSEYKLSYLLTKREASTVLYTNEQIFLEAKNKFAIENNVHYLEKENANSFRLRNAAEALNYHENLYVENFYIYLTEAHLLYAIQSENVIDIEKRRLALIQLSDHMFSILEKHPVYKNDGSLILSYRKNLAFYQKESTEDVPFFVELILQKERFNRFKKRFGKMSRSEKTKEDLNQYKELQADLVQLIQKCDQIEKRLKTERSLLRIQWEKANKEFLIKFVL</sequence>
<proteinExistence type="predicted"/>
<dbReference type="Proteomes" id="UP000265798">
    <property type="component" value="Unassembled WGS sequence"/>
</dbReference>
<organism evidence="2 3">
    <name type="scientific">Leptospira stimsonii</name>
    <dbReference type="NCBI Taxonomy" id="2202203"/>
    <lineage>
        <taxon>Bacteria</taxon>
        <taxon>Pseudomonadati</taxon>
        <taxon>Spirochaetota</taxon>
        <taxon>Spirochaetia</taxon>
        <taxon>Leptospirales</taxon>
        <taxon>Leptospiraceae</taxon>
        <taxon>Leptospira</taxon>
    </lineage>
</organism>
<dbReference type="EMBL" id="QHCT01000007">
    <property type="protein sequence ID" value="RHX85742.1"/>
    <property type="molecule type" value="Genomic_DNA"/>
</dbReference>
<name>A0A396YR84_9LEPT</name>
<dbReference type="AlphaFoldDB" id="A0A396YR84"/>
<evidence type="ECO:0000313" key="2">
    <source>
        <dbReference type="EMBL" id="RHX85742.1"/>
    </source>
</evidence>